<evidence type="ECO:0000256" key="1">
    <source>
        <dbReference type="SAM" id="MobiDB-lite"/>
    </source>
</evidence>
<dbReference type="OrthoDB" id="5556956at2759"/>
<feature type="compositionally biased region" description="Basic residues" evidence="1">
    <location>
        <begin position="35"/>
        <end position="44"/>
    </location>
</feature>
<dbReference type="Proteomes" id="UP000000314">
    <property type="component" value="Chromosome 3"/>
</dbReference>
<gene>
    <name evidence="2" type="ordered locus">PAS_chr3_0204</name>
</gene>
<organism evidence="2 3">
    <name type="scientific">Komagataella phaffii (strain GS115 / ATCC 20864)</name>
    <name type="common">Yeast</name>
    <name type="synonym">Pichia pastoris</name>
    <dbReference type="NCBI Taxonomy" id="644223"/>
    <lineage>
        <taxon>Eukaryota</taxon>
        <taxon>Fungi</taxon>
        <taxon>Dikarya</taxon>
        <taxon>Ascomycota</taxon>
        <taxon>Saccharomycotina</taxon>
        <taxon>Pichiomycetes</taxon>
        <taxon>Pichiales</taxon>
        <taxon>Pichiaceae</taxon>
        <taxon>Komagataella</taxon>
    </lineage>
</organism>
<dbReference type="PANTHER" id="PTHR28096:SF1">
    <property type="entry name" value="PROTEIN FAF1"/>
    <property type="match status" value="1"/>
</dbReference>
<dbReference type="EMBL" id="FN392321">
    <property type="protein sequence ID" value="CAY70192.1"/>
    <property type="molecule type" value="Genomic_DNA"/>
</dbReference>
<proteinExistence type="predicted"/>
<dbReference type="InterPro" id="IPR053030">
    <property type="entry name" value="Ribosomal_biogenesis_FAF1-like"/>
</dbReference>
<dbReference type="OMA" id="FEAQFKP"/>
<evidence type="ECO:0000313" key="2">
    <source>
        <dbReference type="EMBL" id="CAY70192.1"/>
    </source>
</evidence>
<dbReference type="STRING" id="644223.C4R3U6"/>
<sequence length="323" mass="36272">MMSDSEKLDALEIQRRNFEAQFGSLEDMGYIDKTKVRKSSKKNKEHNDSEDDSGSGNDSSNDSESDSEEFNGFSENEEKGEDDYDENDTQLKGQPKTVKFTENFNTFKGPSKDELKMARAGKPISLKELKEKQRLALKNATANNSEEQEHLVNDLQLQRLLDESHLLAGSSERFSGADLLDTIDFEDPIGKARLRTLNARVRKLASINGKNGGLPARLEKMPMSMRKGMIKKQLEREAEFEKEAKEAGIVLSKKRKGEFRNLATGDRVTNKSDRIGTGIKKATKMRDRGLKINSVGRSTRNGLVITPKEIAKVSGPSNKRKKR</sequence>
<dbReference type="eggNOG" id="ENOG502QVP1">
    <property type="taxonomic scope" value="Eukaryota"/>
</dbReference>
<keyword evidence="3" id="KW-1185">Reference proteome</keyword>
<dbReference type="PANTHER" id="PTHR28096">
    <property type="entry name" value="PROTEIN FAF1"/>
    <property type="match status" value="1"/>
</dbReference>
<dbReference type="RefSeq" id="XP_002492411.1">
    <property type="nucleotide sequence ID" value="XM_002492366.1"/>
</dbReference>
<feature type="region of interest" description="Disordered" evidence="1">
    <location>
        <begin position="19"/>
        <end position="111"/>
    </location>
</feature>
<dbReference type="HOGENOM" id="CLU_069402_0_0_1"/>
<dbReference type="GO" id="GO:0005730">
    <property type="term" value="C:nucleolus"/>
    <property type="evidence" value="ECO:0007669"/>
    <property type="project" value="TreeGrafter"/>
</dbReference>
<dbReference type="KEGG" id="ppa:PAS_chr3_0204"/>
<name>C4R3U6_KOMPG</name>
<dbReference type="SMR" id="C4R3U6"/>
<dbReference type="FunCoup" id="C4R3U6">
    <property type="interactions" value="228"/>
</dbReference>
<dbReference type="InParanoid" id="C4R3U6"/>
<accession>C4R3U6</accession>
<protein>
    <submittedName>
        <fullName evidence="2">Protein required for pre-rRNA processing and 40S ribosomal subunit assembly</fullName>
    </submittedName>
</protein>
<dbReference type="GO" id="GO:0000462">
    <property type="term" value="P:maturation of SSU-rRNA from tricistronic rRNA transcript (SSU-rRNA, 5.8S rRNA, LSU-rRNA)"/>
    <property type="evidence" value="ECO:0007669"/>
    <property type="project" value="TreeGrafter"/>
</dbReference>
<dbReference type="GeneID" id="8199953"/>
<reference evidence="2 3" key="1">
    <citation type="journal article" date="2009" name="Nat. Biotechnol.">
        <title>Genome sequence of the recombinant protein production host Pichia pastoris.</title>
        <authorList>
            <person name="De Schutter K."/>
            <person name="Lin Y.C."/>
            <person name="Tiels P."/>
            <person name="Van Hecke A."/>
            <person name="Glinka S."/>
            <person name="Weber-Lehmann J."/>
            <person name="Rouze P."/>
            <person name="Van de Peer Y."/>
            <person name="Callewaert N."/>
        </authorList>
    </citation>
    <scope>NUCLEOTIDE SEQUENCE [LARGE SCALE GENOMIC DNA]</scope>
    <source>
        <strain evidence="3">GS115 / ATCC 20864</strain>
    </source>
</reference>
<feature type="compositionally biased region" description="Acidic residues" evidence="1">
    <location>
        <begin position="78"/>
        <end position="88"/>
    </location>
</feature>
<evidence type="ECO:0000313" key="3">
    <source>
        <dbReference type="Proteomes" id="UP000000314"/>
    </source>
</evidence>
<dbReference type="AlphaFoldDB" id="C4R3U6"/>